<dbReference type="GO" id="GO:0032786">
    <property type="term" value="P:positive regulation of DNA-templated transcription, elongation"/>
    <property type="evidence" value="ECO:0007669"/>
    <property type="project" value="InterPro"/>
</dbReference>
<protein>
    <recommendedName>
        <fullName evidence="2">CID domain-containing protein</fullName>
    </recommendedName>
</protein>
<feature type="domain" description="CID" evidence="2">
    <location>
        <begin position="4"/>
        <end position="140"/>
    </location>
</feature>
<dbReference type="PANTHER" id="PTHR28291:SF1">
    <property type="entry name" value="CTD KINASE SUBUNIT GAMMA"/>
    <property type="match status" value="1"/>
</dbReference>
<dbReference type="Proteomes" id="UP000002748">
    <property type="component" value="Unassembled WGS sequence"/>
</dbReference>
<dbReference type="InterPro" id="IPR008942">
    <property type="entry name" value="ENTH_VHS"/>
</dbReference>
<dbReference type="InterPro" id="IPR042326">
    <property type="entry name" value="Ctk3"/>
</dbReference>
<dbReference type="PROSITE" id="PS51391">
    <property type="entry name" value="CID"/>
    <property type="match status" value="1"/>
</dbReference>
<dbReference type="Pfam" id="PF12243">
    <property type="entry name" value="CTK3"/>
    <property type="match status" value="1"/>
</dbReference>
<dbReference type="RefSeq" id="XP_014179150.1">
    <property type="nucleotide sequence ID" value="XM_014323675.1"/>
</dbReference>
<sequence>MSLDAFEARLQFIKLLKTLNASQASIVKVVSFAIKYGPRCGEDLWTCVVDEVDKASLNARINILYFLDGLIEASSQVEGVPYIGLIESSLPALVEKVVPNTSKGYINLKSTRDILRSWATQRLLNPTIVQEVLDSLDAQTFTGGSGTPAQGGDDETQAAVAAGPGGGSEDTPGSNGSKRKRESMKRSDVLLRIEEDRERQKRLREKRWILPIPAPGSEVNPADVEFDLMWDALEVAPGLDDDDRERMRHDLAAAGLARDQRAHVY</sequence>
<name>J6EVF3_TRIAS</name>
<dbReference type="InterPro" id="IPR024637">
    <property type="entry name" value="Ctk3_C"/>
</dbReference>
<dbReference type="HOGENOM" id="CLU_051552_1_0_1"/>
<evidence type="ECO:0000259" key="2">
    <source>
        <dbReference type="PROSITE" id="PS51391"/>
    </source>
</evidence>
<dbReference type="KEGG" id="tasa:A1Q1_02413"/>
<gene>
    <name evidence="3" type="ORF">A1Q1_02413</name>
</gene>
<dbReference type="GeneID" id="25985927"/>
<proteinExistence type="predicted"/>
<accession>J6EVF3</accession>
<feature type="region of interest" description="Disordered" evidence="1">
    <location>
        <begin position="140"/>
        <end position="188"/>
    </location>
</feature>
<organism evidence="3 4">
    <name type="scientific">Trichosporon asahii var. asahii (strain ATCC 90039 / CBS 2479 / JCM 2466 / KCTC 7840 / NBRC 103889/ NCYC 2677 / UAMH 7654)</name>
    <name type="common">Yeast</name>
    <dbReference type="NCBI Taxonomy" id="1186058"/>
    <lineage>
        <taxon>Eukaryota</taxon>
        <taxon>Fungi</taxon>
        <taxon>Dikarya</taxon>
        <taxon>Basidiomycota</taxon>
        <taxon>Agaricomycotina</taxon>
        <taxon>Tremellomycetes</taxon>
        <taxon>Trichosporonales</taxon>
        <taxon>Trichosporonaceae</taxon>
        <taxon>Trichosporon</taxon>
    </lineage>
</organism>
<dbReference type="EMBL" id="ALBS01000201">
    <property type="protein sequence ID" value="EJT48564.1"/>
    <property type="molecule type" value="Genomic_DNA"/>
</dbReference>
<dbReference type="PANTHER" id="PTHR28291">
    <property type="entry name" value="CTD KINASE SUBUNIT GAMMA"/>
    <property type="match status" value="1"/>
</dbReference>
<dbReference type="GO" id="GO:0045943">
    <property type="term" value="P:positive regulation of transcription by RNA polymerase I"/>
    <property type="evidence" value="ECO:0007669"/>
    <property type="project" value="TreeGrafter"/>
</dbReference>
<dbReference type="InterPro" id="IPR006569">
    <property type="entry name" value="CID_dom"/>
</dbReference>
<dbReference type="InterPro" id="IPR024638">
    <property type="entry name" value="Ctk3_N"/>
</dbReference>
<comment type="caution">
    <text evidence="3">The sequence shown here is derived from an EMBL/GenBank/DDBJ whole genome shotgun (WGS) entry which is preliminary data.</text>
</comment>
<evidence type="ECO:0000313" key="4">
    <source>
        <dbReference type="Proteomes" id="UP000002748"/>
    </source>
</evidence>
<dbReference type="GO" id="GO:0070692">
    <property type="term" value="C:CTDK-1 complex"/>
    <property type="evidence" value="ECO:0007669"/>
    <property type="project" value="InterPro"/>
</dbReference>
<reference evidence="3 4" key="1">
    <citation type="journal article" date="2012" name="Eukaryot. Cell">
        <title>Draft genome sequence of CBS 2479, the standard type strain of Trichosporon asahii.</title>
        <authorList>
            <person name="Yang R.Y."/>
            <person name="Li H.T."/>
            <person name="Zhu H."/>
            <person name="Zhou G.P."/>
            <person name="Wang M."/>
            <person name="Wang L."/>
        </authorList>
    </citation>
    <scope>NUCLEOTIDE SEQUENCE [LARGE SCALE GENOMIC DNA]</scope>
    <source>
        <strain evidence="4">ATCC 90039 / CBS 2479 / JCM 2466 / KCTC 7840 / NCYC 2677 / UAMH 7654</strain>
    </source>
</reference>
<evidence type="ECO:0000256" key="1">
    <source>
        <dbReference type="SAM" id="MobiDB-lite"/>
    </source>
</evidence>
<dbReference type="OrthoDB" id="21266at2759"/>
<dbReference type="Pfam" id="PF12350">
    <property type="entry name" value="CTK3_C"/>
    <property type="match status" value="1"/>
</dbReference>
<dbReference type="VEuPathDB" id="FungiDB:A1Q1_02413"/>
<dbReference type="Gene3D" id="1.25.40.90">
    <property type="match status" value="1"/>
</dbReference>
<evidence type="ECO:0000313" key="3">
    <source>
        <dbReference type="EMBL" id="EJT48564.1"/>
    </source>
</evidence>
<dbReference type="AlphaFoldDB" id="J6EVF3"/>